<dbReference type="GO" id="GO:0006913">
    <property type="term" value="P:nucleocytoplasmic transport"/>
    <property type="evidence" value="ECO:0007669"/>
    <property type="project" value="TreeGrafter"/>
</dbReference>
<dbReference type="GO" id="GO:0031267">
    <property type="term" value="F:small GTPase binding"/>
    <property type="evidence" value="ECO:0007669"/>
    <property type="project" value="TreeGrafter"/>
</dbReference>
<reference evidence="8" key="2">
    <citation type="journal article" date="2020" name="PLoS Negl. Trop. Dis.">
        <title>High-quality nuclear genome for Sarcoptes scabiei-A critical resource for a neglected parasite.</title>
        <authorList>
            <person name="Korhonen P.K."/>
            <person name="Gasser R.B."/>
            <person name="Ma G."/>
            <person name="Wang T."/>
            <person name="Stroehlein A.J."/>
            <person name="Young N.D."/>
            <person name="Ang C.S."/>
            <person name="Fernando D.D."/>
            <person name="Lu H.C."/>
            <person name="Taylor S."/>
            <person name="Reynolds S.L."/>
            <person name="Mofiz E."/>
            <person name="Najaraj S.H."/>
            <person name="Gowda H."/>
            <person name="Madugundu A."/>
            <person name="Renuse S."/>
            <person name="Holt D."/>
            <person name="Pandey A."/>
            <person name="Papenfuss A.T."/>
            <person name="Fischer K."/>
        </authorList>
    </citation>
    <scope>NUCLEOTIDE SEQUENCE [LARGE SCALE GENOMIC DNA]</scope>
</reference>
<dbReference type="SMART" id="SM00368">
    <property type="entry name" value="LRR_RI"/>
    <property type="match status" value="6"/>
</dbReference>
<dbReference type="GO" id="GO:0005829">
    <property type="term" value="C:cytosol"/>
    <property type="evidence" value="ECO:0007669"/>
    <property type="project" value="TreeGrafter"/>
</dbReference>
<dbReference type="EnsemblMetazoa" id="SSS_175s_mrna">
    <property type="protein sequence ID" value="KAF7489840.1"/>
    <property type="gene ID" value="SSS_175"/>
</dbReference>
<keyword evidence="1" id="KW-0343">GTPase activation</keyword>
<dbReference type="PANTHER" id="PTHR24113">
    <property type="entry name" value="RAN GTPASE-ACTIVATING PROTEIN 1"/>
    <property type="match status" value="1"/>
</dbReference>
<evidence type="ECO:0000256" key="4">
    <source>
        <dbReference type="SAM" id="MobiDB-lite"/>
    </source>
</evidence>
<dbReference type="GO" id="GO:0005096">
    <property type="term" value="F:GTPase activator activity"/>
    <property type="evidence" value="ECO:0007669"/>
    <property type="project" value="UniProtKB-KW"/>
</dbReference>
<evidence type="ECO:0000256" key="1">
    <source>
        <dbReference type="ARBA" id="ARBA00022468"/>
    </source>
</evidence>
<dbReference type="Pfam" id="PF13516">
    <property type="entry name" value="LRR_6"/>
    <property type="match status" value="1"/>
</dbReference>
<dbReference type="Proteomes" id="UP000070412">
    <property type="component" value="Unassembled WGS sequence"/>
</dbReference>
<dbReference type="VEuPathDB" id="VectorBase:SSCA000119"/>
<dbReference type="SUPFAM" id="SSF52047">
    <property type="entry name" value="RNI-like"/>
    <property type="match status" value="1"/>
</dbReference>
<evidence type="ECO:0000313" key="6">
    <source>
        <dbReference type="EMBL" id="KPM05613.1"/>
    </source>
</evidence>
<reference evidence="6 9" key="1">
    <citation type="journal article" date="2015" name="Parasit. Vectors">
        <title>Draft genome of the scabies mite.</title>
        <authorList>
            <person name="Rider S.D.Jr."/>
            <person name="Morgan M.S."/>
            <person name="Arlian L.G."/>
        </authorList>
    </citation>
    <scope>NUCLEOTIDE SEQUENCE [LARGE SCALE GENOMIC DNA]</scope>
    <source>
        <strain evidence="6">Arlian Lab</strain>
    </source>
</reference>
<dbReference type="AlphaFoldDB" id="A0A132A3U1"/>
<keyword evidence="2" id="KW-0433">Leucine-rich repeat</keyword>
<keyword evidence="3" id="KW-0677">Repeat</keyword>
<reference evidence="5" key="3">
    <citation type="submission" date="2020-01" db="EMBL/GenBank/DDBJ databases">
        <authorList>
            <person name="Korhonen P.K.K."/>
            <person name="Guangxu M.G."/>
            <person name="Wang T.W."/>
            <person name="Stroehlein A.J.S."/>
            <person name="Young N.D."/>
            <person name="Ang C.-S.A."/>
            <person name="Fernando D.W.F."/>
            <person name="Lu H.L."/>
            <person name="Taylor S.T."/>
            <person name="Ehtesham M.E.M."/>
            <person name="Najaraj S.H.N."/>
            <person name="Harsha G.H.G."/>
            <person name="Madugundu A.M."/>
            <person name="Renuse S.R."/>
            <person name="Holt D.H."/>
            <person name="Pandey A.P."/>
            <person name="Papenfuss A.P."/>
            <person name="Gasser R.B.G."/>
            <person name="Fischer K.F."/>
        </authorList>
    </citation>
    <scope>NUCLEOTIDE SEQUENCE</scope>
    <source>
        <strain evidence="5">SSS_KF_BRIS2020</strain>
    </source>
</reference>
<evidence type="ECO:0000313" key="8">
    <source>
        <dbReference type="Proteomes" id="UP000070412"/>
    </source>
</evidence>
<dbReference type="Proteomes" id="UP000616769">
    <property type="component" value="Unassembled WGS sequence"/>
</dbReference>
<feature type="compositionally biased region" description="Low complexity" evidence="4">
    <location>
        <begin position="368"/>
        <end position="380"/>
    </location>
</feature>
<dbReference type="OrthoDB" id="184583at2759"/>
<dbReference type="InterPro" id="IPR032675">
    <property type="entry name" value="LRR_dom_sf"/>
</dbReference>
<organism evidence="6 9">
    <name type="scientific">Sarcoptes scabiei</name>
    <name type="common">Itch mite</name>
    <name type="synonym">Acarus scabiei</name>
    <dbReference type="NCBI Taxonomy" id="52283"/>
    <lineage>
        <taxon>Eukaryota</taxon>
        <taxon>Metazoa</taxon>
        <taxon>Ecdysozoa</taxon>
        <taxon>Arthropoda</taxon>
        <taxon>Chelicerata</taxon>
        <taxon>Arachnida</taxon>
        <taxon>Acari</taxon>
        <taxon>Acariformes</taxon>
        <taxon>Sarcoptiformes</taxon>
        <taxon>Astigmata</taxon>
        <taxon>Psoroptidia</taxon>
        <taxon>Sarcoptoidea</taxon>
        <taxon>Sarcoptidae</taxon>
        <taxon>Sarcoptinae</taxon>
        <taxon>Sarcoptes</taxon>
    </lineage>
</organism>
<sequence length="522" mass="57895">MATSLIVKSSKVNSKFDSAEDVAEIIEQIKNNEDDVVTIQLEGNSYGIKPMKEIGSALQCCHNLKHLLLNNIFISRLKDEIPQALKFFFGGIQSSLAQIETLNLDDNAIGPVTMPVLLPFLLKDRFTNLKKLYLNNCGLGVKGGQMLAEILPCFTELNELVIGRNRLEIEGLKAISLALTNLSQLERLELPQNGSKDDAIIKLCLALQKNPNLRILNLNDNVLKMTSSEFCEALQKLKFLEILDLGDCLLQTKGAIEVLTALNLMFRENSVAHIKRIDLSGNEIDSSAKKTIIETLNCILENRQPNRSESLIVNLSGNNLGNDAIQDLRQHFGSSVDLVIEDDQGSDHGNDDDDDEENDTSDNPINLSNGSPINSSTSSTIDHNSVLNKIESESPNLTTLAQRFLLISTNGFDSFSKTLNIQASIEIDALIEFGLKHFLKTEDDFTLINLFLGVCGLIKLEDKSLSPNKDLDLSGPIIAFATISKKLPSIQKKCVKQFLELKLAENRYANIKMNVFSLLYRF</sequence>
<evidence type="ECO:0000256" key="2">
    <source>
        <dbReference type="ARBA" id="ARBA00022614"/>
    </source>
</evidence>
<dbReference type="EMBL" id="JXLN01010390">
    <property type="protein sequence ID" value="KPM05613.1"/>
    <property type="molecule type" value="Genomic_DNA"/>
</dbReference>
<evidence type="ECO:0000313" key="7">
    <source>
        <dbReference type="EnsemblMetazoa" id="KAF7489840.1"/>
    </source>
</evidence>
<evidence type="ECO:0000256" key="3">
    <source>
        <dbReference type="ARBA" id="ARBA00022737"/>
    </source>
</evidence>
<dbReference type="Gene3D" id="3.80.10.10">
    <property type="entry name" value="Ribonuclease Inhibitor"/>
    <property type="match status" value="1"/>
</dbReference>
<proteinExistence type="predicted"/>
<feature type="region of interest" description="Disordered" evidence="4">
    <location>
        <begin position="341"/>
        <end position="380"/>
    </location>
</feature>
<dbReference type="InterPro" id="IPR027038">
    <property type="entry name" value="RanGap"/>
</dbReference>
<name>A0A132A3U1_SARSC</name>
<keyword evidence="8" id="KW-1185">Reference proteome</keyword>
<evidence type="ECO:0000313" key="9">
    <source>
        <dbReference type="Proteomes" id="UP000616769"/>
    </source>
</evidence>
<accession>A0A132A3U1</accession>
<dbReference type="EMBL" id="WVUK01000063">
    <property type="protein sequence ID" value="KAF7489840.1"/>
    <property type="molecule type" value="Genomic_DNA"/>
</dbReference>
<dbReference type="PANTHER" id="PTHR24113:SF12">
    <property type="entry name" value="RAN GTPASE-ACTIVATING PROTEIN 1"/>
    <property type="match status" value="1"/>
</dbReference>
<dbReference type="GO" id="GO:0048471">
    <property type="term" value="C:perinuclear region of cytoplasm"/>
    <property type="evidence" value="ECO:0007669"/>
    <property type="project" value="TreeGrafter"/>
</dbReference>
<protein>
    <submittedName>
        <fullName evidence="5 6">Ran GTPase-activating protein 1</fullName>
    </submittedName>
</protein>
<evidence type="ECO:0000313" key="5">
    <source>
        <dbReference type="EMBL" id="KAF7489840.1"/>
    </source>
</evidence>
<dbReference type="InterPro" id="IPR001611">
    <property type="entry name" value="Leu-rich_rpt"/>
</dbReference>
<reference evidence="7" key="4">
    <citation type="submission" date="2022-06" db="UniProtKB">
        <authorList>
            <consortium name="EnsemblMetazoa"/>
        </authorList>
    </citation>
    <scope>IDENTIFICATION</scope>
</reference>
<feature type="compositionally biased region" description="Acidic residues" evidence="4">
    <location>
        <begin position="341"/>
        <end position="360"/>
    </location>
</feature>
<gene>
    <name evidence="5" type="primary">SSS_175g</name>
    <name evidence="6" type="ORF">QR98_0040780</name>
    <name evidence="5" type="ORF">SSS_175</name>
</gene>
<dbReference type="GO" id="GO:0005634">
    <property type="term" value="C:nucleus"/>
    <property type="evidence" value="ECO:0007669"/>
    <property type="project" value="TreeGrafter"/>
</dbReference>